<keyword evidence="3" id="KW-1185">Reference proteome</keyword>
<evidence type="ECO:0008006" key="4">
    <source>
        <dbReference type="Google" id="ProtNLM"/>
    </source>
</evidence>
<feature type="transmembrane region" description="Helical" evidence="1">
    <location>
        <begin position="72"/>
        <end position="93"/>
    </location>
</feature>
<evidence type="ECO:0000313" key="3">
    <source>
        <dbReference type="Proteomes" id="UP001254759"/>
    </source>
</evidence>
<keyword evidence="1" id="KW-1133">Transmembrane helix</keyword>
<comment type="caution">
    <text evidence="2">The sequence shown here is derived from an EMBL/GenBank/DDBJ whole genome shotgun (WGS) entry which is preliminary data.</text>
</comment>
<dbReference type="InterPro" id="IPR021329">
    <property type="entry name" value="DUF2938"/>
</dbReference>
<evidence type="ECO:0000313" key="2">
    <source>
        <dbReference type="EMBL" id="MDR6842677.1"/>
    </source>
</evidence>
<feature type="transmembrane region" description="Helical" evidence="1">
    <location>
        <begin position="140"/>
        <end position="162"/>
    </location>
</feature>
<organism evidence="2 3">
    <name type="scientific">Pseudoxanthomonas sacheonensis</name>
    <dbReference type="NCBI Taxonomy" id="443615"/>
    <lineage>
        <taxon>Bacteria</taxon>
        <taxon>Pseudomonadati</taxon>
        <taxon>Pseudomonadota</taxon>
        <taxon>Gammaproteobacteria</taxon>
        <taxon>Lysobacterales</taxon>
        <taxon>Lysobacteraceae</taxon>
        <taxon>Pseudoxanthomonas</taxon>
    </lineage>
</organism>
<accession>A0ABU1RV63</accession>
<dbReference type="RefSeq" id="WP_310095061.1">
    <property type="nucleotide sequence ID" value="NZ_JAVDTT010000004.1"/>
</dbReference>
<gene>
    <name evidence="2" type="ORF">J2W94_002982</name>
</gene>
<proteinExistence type="predicted"/>
<evidence type="ECO:0000256" key="1">
    <source>
        <dbReference type="SAM" id="Phobius"/>
    </source>
</evidence>
<dbReference type="EMBL" id="JAVDTT010000004">
    <property type="protein sequence ID" value="MDR6842677.1"/>
    <property type="molecule type" value="Genomic_DNA"/>
</dbReference>
<reference evidence="2 3" key="1">
    <citation type="submission" date="2023-07" db="EMBL/GenBank/DDBJ databases">
        <title>Sorghum-associated microbial communities from plants grown in Nebraska, USA.</title>
        <authorList>
            <person name="Schachtman D."/>
        </authorList>
    </citation>
    <scope>NUCLEOTIDE SEQUENCE [LARGE SCALE GENOMIC DNA]</scope>
    <source>
        <strain evidence="2 3">BE107</strain>
    </source>
</reference>
<keyword evidence="1" id="KW-0812">Transmembrane</keyword>
<sequence>MVYSICTLLIGAMATMAVDLWAIARRRLFDIPPPDYALVGRWLAHMPRGRFRHDSIKAALPVKGEALIGWTAHYLIGIAFAAVLLGLCGLAWIRHPSIGPALAVGIGTIAAPFLAMQPGMGAGIAGSRTPRPAATRFQSLVTHTIFGLGLYAAGWIVGSLCAP</sequence>
<feature type="transmembrane region" description="Helical" evidence="1">
    <location>
        <begin position="100"/>
        <end position="120"/>
    </location>
</feature>
<protein>
    <recommendedName>
        <fullName evidence="4">DUF2938 domain-containing protein</fullName>
    </recommendedName>
</protein>
<dbReference type="Pfam" id="PF11158">
    <property type="entry name" value="DUF2938"/>
    <property type="match status" value="1"/>
</dbReference>
<keyword evidence="1" id="KW-0472">Membrane</keyword>
<name>A0ABU1RV63_9GAMM</name>
<dbReference type="Proteomes" id="UP001254759">
    <property type="component" value="Unassembled WGS sequence"/>
</dbReference>